<feature type="compositionally biased region" description="Pro residues" evidence="3">
    <location>
        <begin position="308"/>
        <end position="317"/>
    </location>
</feature>
<dbReference type="HOGENOM" id="CLU_027730_0_0_1"/>
<feature type="compositionally biased region" description="Basic and acidic residues" evidence="3">
    <location>
        <begin position="422"/>
        <end position="434"/>
    </location>
</feature>
<evidence type="ECO:0000256" key="3">
    <source>
        <dbReference type="SAM" id="MobiDB-lite"/>
    </source>
</evidence>
<accession>S8EKU9</accession>
<dbReference type="PANTHER" id="PTHR10921:SF1">
    <property type="entry name" value="NUCLEAR DISTRIBUTION PROTEIN NUDE HOMOLOG"/>
    <property type="match status" value="1"/>
</dbReference>
<dbReference type="GO" id="GO:0051642">
    <property type="term" value="P:centrosome localization"/>
    <property type="evidence" value="ECO:0007669"/>
    <property type="project" value="TreeGrafter"/>
</dbReference>
<gene>
    <name evidence="4" type="ORF">FOMPIDRAFT_1022107</name>
</gene>
<dbReference type="OrthoDB" id="5877028at2759"/>
<feature type="region of interest" description="Disordered" evidence="3">
    <location>
        <begin position="602"/>
        <end position="631"/>
    </location>
</feature>
<evidence type="ECO:0000256" key="2">
    <source>
        <dbReference type="ARBA" id="ARBA00023054"/>
    </source>
</evidence>
<dbReference type="GO" id="GO:0005871">
    <property type="term" value="C:kinesin complex"/>
    <property type="evidence" value="ECO:0007669"/>
    <property type="project" value="TreeGrafter"/>
</dbReference>
<dbReference type="GO" id="GO:0000132">
    <property type="term" value="P:establishment of mitotic spindle orientation"/>
    <property type="evidence" value="ECO:0007669"/>
    <property type="project" value="TreeGrafter"/>
</dbReference>
<dbReference type="Gene3D" id="6.10.250.1080">
    <property type="match status" value="1"/>
</dbReference>
<comment type="similarity">
    <text evidence="1">Belongs to the nudE family.</text>
</comment>
<dbReference type="InParanoid" id="S8EKU9"/>
<dbReference type="AlphaFoldDB" id="S8EKU9"/>
<dbReference type="PANTHER" id="PTHR10921">
    <property type="entry name" value="NUCLEAR DISTRIBUTION PROTEIN NUDE HOMOLOG 1"/>
    <property type="match status" value="1"/>
</dbReference>
<proteinExistence type="inferred from homology"/>
<feature type="compositionally biased region" description="Low complexity" evidence="3">
    <location>
        <begin position="390"/>
        <end position="409"/>
    </location>
</feature>
<feature type="region of interest" description="Disordered" evidence="3">
    <location>
        <begin position="186"/>
        <end position="215"/>
    </location>
</feature>
<name>S8EKU9_FOMSC</name>
<evidence type="ECO:0000256" key="1">
    <source>
        <dbReference type="ARBA" id="ARBA00007429"/>
    </source>
</evidence>
<dbReference type="GO" id="GO:0007059">
    <property type="term" value="P:chromosome segregation"/>
    <property type="evidence" value="ECO:0007669"/>
    <property type="project" value="TreeGrafter"/>
</dbReference>
<dbReference type="GO" id="GO:0000776">
    <property type="term" value="C:kinetochore"/>
    <property type="evidence" value="ECO:0007669"/>
    <property type="project" value="TreeGrafter"/>
</dbReference>
<dbReference type="Proteomes" id="UP000015241">
    <property type="component" value="Unassembled WGS sequence"/>
</dbReference>
<dbReference type="GO" id="GO:0047496">
    <property type="term" value="P:vesicle transport along microtubule"/>
    <property type="evidence" value="ECO:0007669"/>
    <property type="project" value="TreeGrafter"/>
</dbReference>
<dbReference type="GO" id="GO:0008017">
    <property type="term" value="F:microtubule binding"/>
    <property type="evidence" value="ECO:0007669"/>
    <property type="project" value="InterPro"/>
</dbReference>
<feature type="compositionally biased region" description="Low complexity" evidence="3">
    <location>
        <begin position="328"/>
        <end position="342"/>
    </location>
</feature>
<evidence type="ECO:0000313" key="5">
    <source>
        <dbReference type="Proteomes" id="UP000015241"/>
    </source>
</evidence>
<dbReference type="EMBL" id="KE504128">
    <property type="protein sequence ID" value="EPT03964.1"/>
    <property type="molecule type" value="Genomic_DNA"/>
</dbReference>
<organism evidence="4 5">
    <name type="scientific">Fomitopsis schrenkii</name>
    <name type="common">Brown rot fungus</name>
    <dbReference type="NCBI Taxonomy" id="2126942"/>
    <lineage>
        <taxon>Eukaryota</taxon>
        <taxon>Fungi</taxon>
        <taxon>Dikarya</taxon>
        <taxon>Basidiomycota</taxon>
        <taxon>Agaricomycotina</taxon>
        <taxon>Agaricomycetes</taxon>
        <taxon>Polyporales</taxon>
        <taxon>Fomitopsis</taxon>
    </lineage>
</organism>
<keyword evidence="2" id="KW-0175">Coiled coil</keyword>
<protein>
    <recommendedName>
        <fullName evidence="6">NUDE domain-containing protein</fullName>
    </recommendedName>
</protein>
<feature type="compositionally biased region" description="Polar residues" evidence="3">
    <location>
        <begin position="192"/>
        <end position="215"/>
    </location>
</feature>
<keyword evidence="5" id="KW-1185">Reference proteome</keyword>
<evidence type="ECO:0000313" key="4">
    <source>
        <dbReference type="EMBL" id="EPT03964.1"/>
    </source>
</evidence>
<feature type="compositionally biased region" description="Basic and acidic residues" evidence="3">
    <location>
        <begin position="452"/>
        <end position="461"/>
    </location>
</feature>
<feature type="region of interest" description="Disordered" evidence="3">
    <location>
        <begin position="359"/>
        <end position="566"/>
    </location>
</feature>
<dbReference type="InterPro" id="IPR033494">
    <property type="entry name" value="NUDE"/>
</dbReference>
<feature type="region of interest" description="Disordered" evidence="3">
    <location>
        <begin position="237"/>
        <end position="347"/>
    </location>
</feature>
<reference evidence="4 5" key="1">
    <citation type="journal article" date="2012" name="Science">
        <title>The Paleozoic origin of enzymatic lignin decomposition reconstructed from 31 fungal genomes.</title>
        <authorList>
            <person name="Floudas D."/>
            <person name="Binder M."/>
            <person name="Riley R."/>
            <person name="Barry K."/>
            <person name="Blanchette R.A."/>
            <person name="Henrissat B."/>
            <person name="Martinez A.T."/>
            <person name="Otillar R."/>
            <person name="Spatafora J.W."/>
            <person name="Yadav J.S."/>
            <person name="Aerts A."/>
            <person name="Benoit I."/>
            <person name="Boyd A."/>
            <person name="Carlson A."/>
            <person name="Copeland A."/>
            <person name="Coutinho P.M."/>
            <person name="de Vries R.P."/>
            <person name="Ferreira P."/>
            <person name="Findley K."/>
            <person name="Foster B."/>
            <person name="Gaskell J."/>
            <person name="Glotzer D."/>
            <person name="Gorecki P."/>
            <person name="Heitman J."/>
            <person name="Hesse C."/>
            <person name="Hori C."/>
            <person name="Igarashi K."/>
            <person name="Jurgens J.A."/>
            <person name="Kallen N."/>
            <person name="Kersten P."/>
            <person name="Kohler A."/>
            <person name="Kuees U."/>
            <person name="Kumar T.K.A."/>
            <person name="Kuo A."/>
            <person name="LaButti K."/>
            <person name="Larrondo L.F."/>
            <person name="Lindquist E."/>
            <person name="Ling A."/>
            <person name="Lombard V."/>
            <person name="Lucas S."/>
            <person name="Lundell T."/>
            <person name="Martin R."/>
            <person name="McLaughlin D.J."/>
            <person name="Morgenstern I."/>
            <person name="Morin E."/>
            <person name="Murat C."/>
            <person name="Nagy L.G."/>
            <person name="Nolan M."/>
            <person name="Ohm R.A."/>
            <person name="Patyshakuliyeva A."/>
            <person name="Rokas A."/>
            <person name="Ruiz-Duenas F.J."/>
            <person name="Sabat G."/>
            <person name="Salamov A."/>
            <person name="Samejima M."/>
            <person name="Schmutz J."/>
            <person name="Slot J.C."/>
            <person name="St John F."/>
            <person name="Stenlid J."/>
            <person name="Sun H."/>
            <person name="Sun S."/>
            <person name="Syed K."/>
            <person name="Tsang A."/>
            <person name="Wiebenga A."/>
            <person name="Young D."/>
            <person name="Pisabarro A."/>
            <person name="Eastwood D.C."/>
            <person name="Martin F."/>
            <person name="Cullen D."/>
            <person name="Grigoriev I.V."/>
            <person name="Hibbett D.S."/>
        </authorList>
    </citation>
    <scope>NUCLEOTIDE SEQUENCE</scope>
    <source>
        <strain evidence="5">FP-58527</strain>
    </source>
</reference>
<feature type="compositionally biased region" description="Low complexity" evidence="3">
    <location>
        <begin position="517"/>
        <end position="548"/>
    </location>
</feature>
<dbReference type="STRING" id="743788.S8EKU9"/>
<dbReference type="eggNOG" id="KOG1853">
    <property type="taxonomic scope" value="Eukaryota"/>
</dbReference>
<feature type="compositionally biased region" description="Low complexity" evidence="3">
    <location>
        <begin position="281"/>
        <end position="307"/>
    </location>
</feature>
<evidence type="ECO:0008006" key="6">
    <source>
        <dbReference type="Google" id="ProtNLM"/>
    </source>
</evidence>
<dbReference type="GO" id="GO:0007020">
    <property type="term" value="P:microtubule nucleation"/>
    <property type="evidence" value="ECO:0007669"/>
    <property type="project" value="TreeGrafter"/>
</dbReference>
<sequence>MASLDDNAINYSSSTDWKTKYMEVADMLAETRTELDDFHASSKELEEELERELERTEKAQQDLKVKVARAEQERDEWKSKFMSLQTMHNTTTASLQRELDTLRGAHQKIKIQLRDLEMGNDDLERNERAISSSLADVEGKYARALEEKILLEHELLDKANVEEECQRLKDELRDANEEINIMKDQLAAAQSRPPTMTDTESSARSVASTAPSSVSEDNLLSIAMPPDLCLADLSQAPERESPTKEKHIHTPKFATPRPIRSPTILGVSPSPLLHKSNYRTARLATPPTSSSPALARSSTLPSLSTPSRLPPRTPVPRPAVGRNVSNLSSATTSTFTGTASRSKGVQMVSEMRARVRVLEQKIHTRVPRLRMGSTTSRTTAMPPPPPPKAGPSSVSVSPAPSTSSTRSMSNDQGSSQSKLRRPSFDSESDRKRASGADSSGWVLIMEDTPSPAKDKDKERRRTSQSSPTAPSAFRPPPTAPHDSPSPTGIPRAPSSLSHSTMPSGIRRPQSRVSEGRSSVSTNATTSTASSIPTPSSRPTTPTYLPLPTYGGQGLKLSTGPGPGPYQLKRSSLGVPVKSPMASSPPLHSNITVRPMTKSIVGNPMSQSRIGKPPTHSGGRRSVGEASDNEMLSVRDLSRARSGSTTALYGKRGGV</sequence>